<feature type="region of interest" description="Disordered" evidence="1">
    <location>
        <begin position="792"/>
        <end position="835"/>
    </location>
</feature>
<feature type="compositionally biased region" description="Basic and acidic residues" evidence="1">
    <location>
        <begin position="806"/>
        <end position="825"/>
    </location>
</feature>
<keyword evidence="3" id="KW-1185">Reference proteome</keyword>
<evidence type="ECO:0000256" key="1">
    <source>
        <dbReference type="SAM" id="MobiDB-lite"/>
    </source>
</evidence>
<dbReference type="OMA" id="RGYIIIN"/>
<feature type="region of interest" description="Disordered" evidence="1">
    <location>
        <begin position="1270"/>
        <end position="1313"/>
    </location>
</feature>
<feature type="compositionally biased region" description="Basic residues" evidence="1">
    <location>
        <begin position="793"/>
        <end position="805"/>
    </location>
</feature>
<organism evidence="2 3">
    <name type="scientific">Plasmodium fragile</name>
    <dbReference type="NCBI Taxonomy" id="5857"/>
    <lineage>
        <taxon>Eukaryota</taxon>
        <taxon>Sar</taxon>
        <taxon>Alveolata</taxon>
        <taxon>Apicomplexa</taxon>
        <taxon>Aconoidasida</taxon>
        <taxon>Haemosporida</taxon>
        <taxon>Plasmodiidae</taxon>
        <taxon>Plasmodium</taxon>
        <taxon>Plasmodium (Plasmodium)</taxon>
    </lineage>
</organism>
<dbReference type="RefSeq" id="XP_012333671.1">
    <property type="nucleotide sequence ID" value="XM_012478248.1"/>
</dbReference>
<protein>
    <submittedName>
        <fullName evidence="2">Uncharacterized protein</fullName>
    </submittedName>
</protein>
<feature type="region of interest" description="Disordered" evidence="1">
    <location>
        <begin position="901"/>
        <end position="937"/>
    </location>
</feature>
<feature type="region of interest" description="Disordered" evidence="1">
    <location>
        <begin position="592"/>
        <end position="645"/>
    </location>
</feature>
<name>A0A0D9QS98_PLAFR</name>
<dbReference type="EMBL" id="KQ001649">
    <property type="protein sequence ID" value="KJP89642.1"/>
    <property type="molecule type" value="Genomic_DNA"/>
</dbReference>
<sequence length="1670" mass="195686">MDHQHCVECTNFMKEKKKDGRGPHLEKLPIDVNGEKFRQDFKGYLKNVNQAFLHSRHEVFSACNWSNLERVLADYGSSDVVKAFSERLGCARSFRLELTESYKMHKEDQYMESTLERESHIRHRKLKQRHYEQMEKQMFARNQREYRDFERAELQKERKEGKQKMQGVVKNIIHAAFKVAQIGTTYGDAYFYNTLFSLEKFFFMRKIKNMSELSQNNTRINELTVASTPMGVIQKGEKKKGEKEQKMEGNINGGTSTGRFLRGSPNQLNFLRCQGTVDSFFLLDLQNVSGKEHSTEKRAYVHMLTYLANQGEMSGVNRKELHSEHPDIRYGKRYSDYRAKMLEGLPQVDMNYVKERMEDKHFSTFPMDVLEEKLYLLRFYVPIFFFFFYISSPRERHSWGKSTLPVKIAITGKIKKDAERLAEHLRRTFRLKVYNVDNIEEDVRRICSRGSSHDDPREETTTHTQMNKKRIARKIKRIAQTLRQKNYKEKNKDSLYADLLYYIIKYDYDLFHVSRRRRKKKKSQGLIMELSTNEETKNSKRNKYKGYIIVNFFYSLKQYVLFELKAKKLFIFNDFLHEHVRNLQREKITRDDILQTNNNQPELQKQKGDSKKGVNYPCRKSSINGKNKPNGKKKQNGKAGTGVSRLLPNDIEVDGEEEVTTEQFRINDMEKKNILFFSNFICNIDDENRVKGRHHFSGATDLHFYVNRSNREMNRILFRRITKGELSTEVGREKDKACHTEGNFSPKISDGFVKMKRINMATLLRRESDTEFENPQIYKKKHTIRCRIVSAKRVPKRAPKKAPKKAPKEAPKTAPKKAQDQKDTKCTFSDNHAVDPDEEKFRSNLHLMRQIFQMDRNCQEVEAFLKAYDGGSTYPRFHLLGRHPCRSASLLLSKVLRSVGEVGDPGEGDTRKEDAKMEGSNCGAKKGSHPGEDPLPRRMDSHTATYFKLRYCNVMKEYVCHLFNLFVWKENLKKNVEQTVQHVHKNMHTFIDDVNFEPINEIIQSYNRLRKSGIQNKKVELVLCKEINAIMIKTWLHILKKKKESREMEKMFIQKWIDMKIFLLIFFAFYSISIEHALYINLSHFVNEMVCYLLSEEDGRSPPSKNEKEKHLLIFNYFPKSKKDFYSFQGDNYDFPFLQSVREDVCKFLTDHLNGKNSSKARSDESSDHDSPFHTGREKDILRLAKEFHFLSSCKFVHKFNCLLNDTVSTLRAYFFIFHDLNNYMNDFIALHYFSIYKQVNITCARVKRAIQSGRHINFFYKGGRLRKRKEERRFRDGNGKGRKPSCGTLVQSRQGKDNSVNTSYKSSRRRKKKYNIKNEEHSFFNITEMKHSLRKNIMFIFLKNILSHIFVEHHSLIISREDLQNFITKSLLFVKHKTEQVCISKFIGGTLLDTYFKERTVSPEPFLLQGSEKNEHNDSSCVFLITEGKLKRYIFPNYFNVLEQKIASKGQLSESERLQVLRDCLSFGASLTDEESPLGRGGLIEQGVTTGVGSGGEKCDSEDAANVFAEDAAKHAASQNCTEKNHLNNTQKKKNCEESIDYFTFAQFAALGLFDFAKDTQKKLTKEETKKQNYEIYLLNRFVFNFLFSLSLFPNFYEHVQIYVRKYLLKKNAEVVSSFEKCVMEKMKSTGGREYVHVAPAQAWGEGVNDLRKGQDHSTTMFNTKKKKV</sequence>
<accession>A0A0D9QS98</accession>
<evidence type="ECO:0000313" key="3">
    <source>
        <dbReference type="Proteomes" id="UP000054561"/>
    </source>
</evidence>
<proteinExistence type="predicted"/>
<gene>
    <name evidence="2" type="ORF">AK88_00600</name>
</gene>
<evidence type="ECO:0000313" key="2">
    <source>
        <dbReference type="EMBL" id="KJP89642.1"/>
    </source>
</evidence>
<feature type="compositionally biased region" description="Polar residues" evidence="1">
    <location>
        <begin position="594"/>
        <end position="603"/>
    </location>
</feature>
<feature type="compositionally biased region" description="Basic and acidic residues" evidence="1">
    <location>
        <begin position="908"/>
        <end position="917"/>
    </location>
</feature>
<dbReference type="Proteomes" id="UP000054561">
    <property type="component" value="Unassembled WGS sequence"/>
</dbReference>
<dbReference type="VEuPathDB" id="PlasmoDB:AK88_00600"/>
<feature type="compositionally biased region" description="Basic and acidic residues" evidence="1">
    <location>
        <begin position="235"/>
        <end position="247"/>
    </location>
</feature>
<dbReference type="GeneID" id="24265914"/>
<dbReference type="OrthoDB" id="377452at2759"/>
<feature type="region of interest" description="Disordered" evidence="1">
    <location>
        <begin position="233"/>
        <end position="258"/>
    </location>
</feature>
<reference evidence="2 3" key="1">
    <citation type="submission" date="2014-03" db="EMBL/GenBank/DDBJ databases">
        <title>The Genome Sequence of Plasmodium fragile nilgiri.</title>
        <authorList>
            <consortium name="The Broad Institute Genomics Platform"/>
            <consortium name="The Broad Institute Genome Sequencing Center for Infectious Disease"/>
            <person name="Neafsey D."/>
            <person name="Duraisingh M."/>
            <person name="Young S.K."/>
            <person name="Zeng Q."/>
            <person name="Gargeya S."/>
            <person name="Abouelleil A."/>
            <person name="Alvarado L."/>
            <person name="Chapman S.B."/>
            <person name="Gainer-Dewar J."/>
            <person name="Goldberg J."/>
            <person name="Griggs A."/>
            <person name="Gujja S."/>
            <person name="Hansen M."/>
            <person name="Howarth C."/>
            <person name="Imamovic A."/>
            <person name="Larimer J."/>
            <person name="Pearson M."/>
            <person name="Poon T.W."/>
            <person name="Priest M."/>
            <person name="Roberts A."/>
            <person name="Saif S."/>
            <person name="Shea T."/>
            <person name="Sykes S."/>
            <person name="Wortman J."/>
            <person name="Nusbaum C."/>
            <person name="Birren B."/>
        </authorList>
    </citation>
    <scope>NUCLEOTIDE SEQUENCE [LARGE SCALE GENOMIC DNA]</scope>
    <source>
        <strain evidence="3">nilgiri</strain>
    </source>
</reference>
<feature type="compositionally biased region" description="Polar residues" evidence="1">
    <location>
        <begin position="1289"/>
        <end position="1303"/>
    </location>
</feature>